<dbReference type="Pfam" id="PF06677">
    <property type="entry name" value="Auto_anti-p27"/>
    <property type="match status" value="1"/>
</dbReference>
<dbReference type="InterPro" id="IPR051888">
    <property type="entry name" value="UPF0148_domain"/>
</dbReference>
<dbReference type="InterPro" id="IPR009563">
    <property type="entry name" value="SSSCA1"/>
</dbReference>
<organism evidence="2">
    <name type="scientific">Mesocestoides corti</name>
    <name type="common">Flatworm</name>
    <dbReference type="NCBI Taxonomy" id="53468"/>
    <lineage>
        <taxon>Eukaryota</taxon>
        <taxon>Metazoa</taxon>
        <taxon>Spiralia</taxon>
        <taxon>Lophotrochozoa</taxon>
        <taxon>Platyhelminthes</taxon>
        <taxon>Cestoda</taxon>
        <taxon>Eucestoda</taxon>
        <taxon>Cyclophyllidea</taxon>
        <taxon>Mesocestoididae</taxon>
        <taxon>Mesocestoides</taxon>
    </lineage>
</organism>
<dbReference type="WBParaSite" id="MCU_007165-RB">
    <property type="protein sequence ID" value="MCU_007165-RB"/>
    <property type="gene ID" value="MCU_007165"/>
</dbReference>
<name>A0A5K3FBV0_MESCO</name>
<protein>
    <submittedName>
        <fullName evidence="2">Sjogrens syndrome scleroderma autoantigen 1</fullName>
    </submittedName>
</protein>
<evidence type="ECO:0000256" key="1">
    <source>
        <dbReference type="SAM" id="MobiDB-lite"/>
    </source>
</evidence>
<sequence length="194" mass="21749">MFEDELPKMSRERRAELDRQRRRSDKVSSLMGEYLLKGWRMLGESCTVCDAVMLMNRDGELYCVGCSEVDKMPEFCQNQPKSRSPILNGSPPTCLTPLATSPPPCKASPNREIYPRLPPSKDFETIGYAQRLSTTASSQSCTDLQAVVAVLEAKILFCSQQLNNCVCPEDIQQLALSIKHLTDALVAIKAYIRR</sequence>
<dbReference type="PANTHER" id="PTHR16537:SF1">
    <property type="entry name" value="PROTEIN ZNRD2"/>
    <property type="match status" value="1"/>
</dbReference>
<proteinExistence type="predicted"/>
<reference evidence="2" key="1">
    <citation type="submission" date="2019-11" db="UniProtKB">
        <authorList>
            <consortium name="WormBaseParasite"/>
        </authorList>
    </citation>
    <scope>IDENTIFICATION</scope>
</reference>
<accession>A0A5K3FBV0</accession>
<feature type="compositionally biased region" description="Basic and acidic residues" evidence="1">
    <location>
        <begin position="1"/>
        <end position="19"/>
    </location>
</feature>
<feature type="region of interest" description="Disordered" evidence="1">
    <location>
        <begin position="1"/>
        <end position="23"/>
    </location>
</feature>
<dbReference type="PANTHER" id="PTHR16537">
    <property type="entry name" value="SJOEGREN SYNDROME/SCLERODERMA AUTOANTIGEN 1"/>
    <property type="match status" value="1"/>
</dbReference>
<dbReference type="AlphaFoldDB" id="A0A5K3FBV0"/>
<evidence type="ECO:0000313" key="2">
    <source>
        <dbReference type="WBParaSite" id="MCU_007165-RB"/>
    </source>
</evidence>